<protein>
    <submittedName>
        <fullName evidence="4">Uncharacterized protein LOC128200302</fullName>
    </submittedName>
</protein>
<sequence>MVVETRSVKKANAASMEQGQFSTVQHGRPTSSTPTAGAQQSVGIPSGAASSVSGSSTTVRSRTLQIEADYAKKIAMLERAALERAKERERVVLEQERAALELQKQARIAALEERGSIRTRSSRSSHISNREVRKWLDTCLEAIPSVEVNEQPQNIKINTSCSKPTTNSNCSAALAAHLQIPNNSFNPVTTTDTQYLRPILTESNVANNFDVCTSPARASSSATKIKPVSSTINKTPSDIALLAEAITSLSKESQHNVKFGDGRLPFFDGKPLDWLTFKRVYDNTKSRYSDSDNLTRINMALRGEAHDAVAVLLVSAQDPTQVIQALATRFGRPELIVLQEVAMMRSLPKVNIDCSDLHKFACRVRNSVEVMKLLEQRCYLESPELFQSILSKLTPLLRTRWTDYAASHFHQETRSSLQKLEPEDLLSKLLKCVGGLSKHTEIEYVDFNIRGCHVDKTYQVKQARSIKDLQLAKQSVCPQDISKFSYLSDLASYLCYENAQPKIVIGIDNWHLTIPQSVRKGTRTQPAAINTALGWVLFGFSSSKTSPVDLVNHVQCNETVFNKTDLLENLIKNYYKLDSIGITKKEPRSADDERAIEILERTANRLPCGRFEVGLLWKSNNPVIPNSYPLALSRFLSLEKKMISDPTYAERYKQNIRDLVTKDYAEKCQNELSSNSVCWFLPHFGIINPNKPAKLRVVHDAAAKIKGVSLNSLLLTGPDLLQSLIDILLRFREGKVAMTADIKEMFPRFKIIEQDRDAQRFLWRDSPTDPIETYRMSSMIFGAVSSPFTAMYMKNKNALEFKDQYPDAVHGIIYDTYMDDYIGSVDSSDEAAQLAADIVNIHARAGLEMRGWVSNDPKALRLLPNHLLSESVSNINLNLANFPSSTPCIRALGLYWHPSSDLIGFNTSIKSNQETLPSSLTKRIILSLIMRVFDPLGILAPVVIRGRILFQNVWRMNLDWDTELPPSEAIAWKEWFQDLIITAEIKIPRCYNFHRLKPNQIELHVFADASAQAYAAVAYWRFVYPNGDVQLALICSKSRVAPLKPSSIPRLELQAALIAARLATTIVEAVKFKPLKRTFWCDSMNVLGWLRNDARSYKTFVAHRVGEIIELSDVSEWHWVPTAYNVADDSTRLSRGPLTSDSRWIKGPEFLLTSDWPKEPAVSHNQTIHTNTPETHIHLINEIESNKPISADAQRFSSWNRLIRATAYAHRYLSLLRLTSLRKKGLNIELIHKVEGRIFSFRPPSNSNVDRQRNTIRSTLTAEDLHLAEIHVLRKSQLDSFSQEIKCIQNGLPVSHRSRLSKLPAIIDKNSVLRLSTRIVAVSGIQEDMKHPMLLDGKNPAVRLLVLHYHRKAAHANTEMVVNELRQIYWIINLRSTVRSVAYNCQFCKIRRSTTFQPPMGNLPKARLAHHCRPFSFVGLDYFGPVTVAVGRRREKRYVALFTCLTIRAIHLEIVHSLSSDAAIMALRRFIARRGTPSEIHSDNGTSFVGANRELRALYSEAMSEFAAGEMIKWKFIPPSAPFMGGSWERLVKSVKTALKVTLGNNTRSPTDEVFTTLLCEAEALVNSRPLTHVACDPQYPEALTPSHFILGYSSGRPIPANLTDSDMCSRSGWRRALRMADHFWKRWVTEYLPTLSPRRFVGQVPQISVGDVVVVVDGTLPRGTWPKGLVTTLYPGRDGVTRVVDIDTQAGVIRRPVKRVVPICLRGEHVQNAPF</sequence>
<dbReference type="PANTHER" id="PTHR47331:SF1">
    <property type="entry name" value="GAG-LIKE PROTEIN"/>
    <property type="match status" value="1"/>
</dbReference>
<dbReference type="Gene3D" id="3.30.420.10">
    <property type="entry name" value="Ribonuclease H-like superfamily/Ribonuclease H"/>
    <property type="match status" value="1"/>
</dbReference>
<dbReference type="InterPro" id="IPR012337">
    <property type="entry name" value="RNaseH-like_sf"/>
</dbReference>
<dbReference type="Pfam" id="PF18701">
    <property type="entry name" value="DUF5641"/>
    <property type="match status" value="1"/>
</dbReference>
<dbReference type="SUPFAM" id="SSF53098">
    <property type="entry name" value="Ribonuclease H-like"/>
    <property type="match status" value="1"/>
</dbReference>
<dbReference type="InterPro" id="IPR001584">
    <property type="entry name" value="Integrase_cat-core"/>
</dbReference>
<dbReference type="Pfam" id="PF17921">
    <property type="entry name" value="Integrase_H2C2"/>
    <property type="match status" value="1"/>
</dbReference>
<keyword evidence="3" id="KW-1185">Reference proteome</keyword>
<dbReference type="InterPro" id="IPR036397">
    <property type="entry name" value="RNaseH_sf"/>
</dbReference>
<name>A0ABM3MDA7_GALME</name>
<dbReference type="InterPro" id="IPR005312">
    <property type="entry name" value="DUF1759"/>
</dbReference>
<dbReference type="InterPro" id="IPR040676">
    <property type="entry name" value="DUF5641"/>
</dbReference>
<dbReference type="RefSeq" id="XP_052749324.1">
    <property type="nucleotide sequence ID" value="XM_052893364.1"/>
</dbReference>
<evidence type="ECO:0000256" key="1">
    <source>
        <dbReference type="SAM" id="MobiDB-lite"/>
    </source>
</evidence>
<feature type="region of interest" description="Disordered" evidence="1">
    <location>
        <begin position="1"/>
        <end position="60"/>
    </location>
</feature>
<dbReference type="Pfam" id="PF03564">
    <property type="entry name" value="DUF1759"/>
    <property type="match status" value="1"/>
</dbReference>
<dbReference type="Pfam" id="PF05380">
    <property type="entry name" value="Peptidase_A17"/>
    <property type="match status" value="1"/>
</dbReference>
<dbReference type="InterPro" id="IPR008042">
    <property type="entry name" value="Retrotrans_Pao"/>
</dbReference>
<evidence type="ECO:0000259" key="2">
    <source>
        <dbReference type="PROSITE" id="PS50994"/>
    </source>
</evidence>
<feature type="compositionally biased region" description="Polar residues" evidence="1">
    <location>
        <begin position="15"/>
        <end position="43"/>
    </location>
</feature>
<dbReference type="InterPro" id="IPR043502">
    <property type="entry name" value="DNA/RNA_pol_sf"/>
</dbReference>
<dbReference type="SUPFAM" id="SSF56672">
    <property type="entry name" value="DNA/RNA polymerases"/>
    <property type="match status" value="1"/>
</dbReference>
<dbReference type="GeneID" id="128200302"/>
<dbReference type="InterPro" id="IPR041588">
    <property type="entry name" value="Integrase_H2C2"/>
</dbReference>
<feature type="domain" description="Integrase catalytic" evidence="2">
    <location>
        <begin position="1410"/>
        <end position="1594"/>
    </location>
</feature>
<dbReference type="Gene3D" id="3.10.10.10">
    <property type="entry name" value="HIV Type 1 Reverse Transcriptase, subunit A, domain 1"/>
    <property type="match status" value="1"/>
</dbReference>
<accession>A0ABM3MDA7</accession>
<dbReference type="PANTHER" id="PTHR47331">
    <property type="entry name" value="PHD-TYPE DOMAIN-CONTAINING PROTEIN"/>
    <property type="match status" value="1"/>
</dbReference>
<organism evidence="3 4">
    <name type="scientific">Galleria mellonella</name>
    <name type="common">Greater wax moth</name>
    <dbReference type="NCBI Taxonomy" id="7137"/>
    <lineage>
        <taxon>Eukaryota</taxon>
        <taxon>Metazoa</taxon>
        <taxon>Ecdysozoa</taxon>
        <taxon>Arthropoda</taxon>
        <taxon>Hexapoda</taxon>
        <taxon>Insecta</taxon>
        <taxon>Pterygota</taxon>
        <taxon>Neoptera</taxon>
        <taxon>Endopterygota</taxon>
        <taxon>Lepidoptera</taxon>
        <taxon>Glossata</taxon>
        <taxon>Ditrysia</taxon>
        <taxon>Pyraloidea</taxon>
        <taxon>Pyralidae</taxon>
        <taxon>Galleriinae</taxon>
        <taxon>Galleria</taxon>
    </lineage>
</organism>
<evidence type="ECO:0000313" key="3">
    <source>
        <dbReference type="Proteomes" id="UP001652740"/>
    </source>
</evidence>
<dbReference type="InterPro" id="IPR043128">
    <property type="entry name" value="Rev_trsase/Diguanyl_cyclase"/>
</dbReference>
<feature type="compositionally biased region" description="Low complexity" evidence="1">
    <location>
        <begin position="46"/>
        <end position="60"/>
    </location>
</feature>
<proteinExistence type="predicted"/>
<gene>
    <name evidence="4" type="primary">LOC128200302</name>
</gene>
<evidence type="ECO:0000313" key="4">
    <source>
        <dbReference type="RefSeq" id="XP_052749324.1"/>
    </source>
</evidence>
<reference evidence="4" key="1">
    <citation type="submission" date="2025-08" db="UniProtKB">
        <authorList>
            <consortium name="RefSeq"/>
        </authorList>
    </citation>
    <scope>IDENTIFICATION</scope>
    <source>
        <tissue evidence="4">Whole larvae</tissue>
    </source>
</reference>
<dbReference type="Gene3D" id="3.30.70.270">
    <property type="match status" value="1"/>
</dbReference>
<dbReference type="Proteomes" id="UP001652740">
    <property type="component" value="Unplaced"/>
</dbReference>
<dbReference type="PROSITE" id="PS50994">
    <property type="entry name" value="INTEGRASE"/>
    <property type="match status" value="1"/>
</dbReference>